<keyword evidence="3" id="KW-1003">Cell membrane</keyword>
<keyword evidence="5" id="KW-0406">Ion transport</keyword>
<comment type="caution">
    <text evidence="8">The sequence shown here is derived from an EMBL/GenBank/DDBJ whole genome shotgun (WGS) entry which is preliminary data.</text>
</comment>
<evidence type="ECO:0000256" key="1">
    <source>
        <dbReference type="ARBA" id="ARBA00004651"/>
    </source>
</evidence>
<dbReference type="PANTHER" id="PTHR42985">
    <property type="entry name" value="SODIUM-COUPLED MONOCARBOXYLATE TRANSPORTER"/>
    <property type="match status" value="1"/>
</dbReference>
<dbReference type="InterPro" id="IPR051163">
    <property type="entry name" value="Sodium:Solute_Symporter_SSF"/>
</dbReference>
<name>A0AAV2GZB0_LYMST</name>
<dbReference type="GO" id="GO:0015293">
    <property type="term" value="F:symporter activity"/>
    <property type="evidence" value="ECO:0007669"/>
    <property type="project" value="TreeGrafter"/>
</dbReference>
<organism evidence="8 9">
    <name type="scientific">Lymnaea stagnalis</name>
    <name type="common">Great pond snail</name>
    <name type="synonym">Helix stagnalis</name>
    <dbReference type="NCBI Taxonomy" id="6523"/>
    <lineage>
        <taxon>Eukaryota</taxon>
        <taxon>Metazoa</taxon>
        <taxon>Spiralia</taxon>
        <taxon>Lophotrochozoa</taxon>
        <taxon>Mollusca</taxon>
        <taxon>Gastropoda</taxon>
        <taxon>Heterobranchia</taxon>
        <taxon>Euthyneura</taxon>
        <taxon>Panpulmonata</taxon>
        <taxon>Hygrophila</taxon>
        <taxon>Lymnaeoidea</taxon>
        <taxon>Lymnaeidae</taxon>
        <taxon>Lymnaea</taxon>
    </lineage>
</organism>
<keyword evidence="9" id="KW-1185">Reference proteome</keyword>
<evidence type="ECO:0000256" key="6">
    <source>
        <dbReference type="ARBA" id="ARBA00023201"/>
    </source>
</evidence>
<protein>
    <submittedName>
        <fullName evidence="8">Uncharacterized protein</fullName>
    </submittedName>
</protein>
<keyword evidence="6" id="KW-0739">Sodium transport</keyword>
<dbReference type="Gene3D" id="1.20.1730.10">
    <property type="entry name" value="Sodium/glucose cotransporter"/>
    <property type="match status" value="1"/>
</dbReference>
<keyword evidence="7" id="KW-1133">Transmembrane helix</keyword>
<accession>A0AAV2GZB0</accession>
<keyword evidence="2" id="KW-0813">Transport</keyword>
<keyword evidence="7" id="KW-0472">Membrane</keyword>
<evidence type="ECO:0000256" key="3">
    <source>
        <dbReference type="ARBA" id="ARBA00022475"/>
    </source>
</evidence>
<evidence type="ECO:0000256" key="7">
    <source>
        <dbReference type="SAM" id="Phobius"/>
    </source>
</evidence>
<feature type="transmembrane region" description="Helical" evidence="7">
    <location>
        <begin position="47"/>
        <end position="67"/>
    </location>
</feature>
<evidence type="ECO:0000256" key="2">
    <source>
        <dbReference type="ARBA" id="ARBA00022448"/>
    </source>
</evidence>
<dbReference type="InterPro" id="IPR038377">
    <property type="entry name" value="Na/Glc_symporter_sf"/>
</dbReference>
<evidence type="ECO:0000313" key="9">
    <source>
        <dbReference type="Proteomes" id="UP001497497"/>
    </source>
</evidence>
<evidence type="ECO:0000256" key="4">
    <source>
        <dbReference type="ARBA" id="ARBA00023053"/>
    </source>
</evidence>
<proteinExistence type="predicted"/>
<keyword evidence="7" id="KW-0812">Transmembrane</keyword>
<dbReference type="Proteomes" id="UP001497497">
    <property type="component" value="Unassembled WGS sequence"/>
</dbReference>
<reference evidence="8 9" key="1">
    <citation type="submission" date="2024-04" db="EMBL/GenBank/DDBJ databases">
        <authorList>
            <consortium name="Genoscope - CEA"/>
            <person name="William W."/>
        </authorList>
    </citation>
    <scope>NUCLEOTIDE SEQUENCE [LARGE SCALE GENOMIC DNA]</scope>
</reference>
<dbReference type="AlphaFoldDB" id="A0AAV2GZB0"/>
<keyword evidence="4" id="KW-0915">Sodium</keyword>
<evidence type="ECO:0000256" key="5">
    <source>
        <dbReference type="ARBA" id="ARBA00023065"/>
    </source>
</evidence>
<evidence type="ECO:0000313" key="8">
    <source>
        <dbReference type="EMBL" id="CAL1526730.1"/>
    </source>
</evidence>
<comment type="subcellular location">
    <subcellularLocation>
        <location evidence="1">Cell membrane</location>
        <topology evidence="1">Multi-pass membrane protein</topology>
    </subcellularLocation>
</comment>
<sequence length="130" mass="14219">MAGLYMAIIFGSSLSTFSSGINALAANTVEDILKPSLRRVKESTATLVTRLVVFVFGIAITGLAYGAKTLKGPVTQMGFSVIWGLWGARCGSIFSRGVCPMEQQIWRHGRGYRRSGPEPVARHRKPMSWK</sequence>
<dbReference type="GO" id="GO:0005886">
    <property type="term" value="C:plasma membrane"/>
    <property type="evidence" value="ECO:0007669"/>
    <property type="project" value="UniProtKB-SubCell"/>
</dbReference>
<dbReference type="PANTHER" id="PTHR42985:SF2">
    <property type="entry name" value="SODIUM-DEPENDENT MULTIVITAMIN TRANSPORTER"/>
    <property type="match status" value="1"/>
</dbReference>
<dbReference type="GO" id="GO:0006814">
    <property type="term" value="P:sodium ion transport"/>
    <property type="evidence" value="ECO:0007669"/>
    <property type="project" value="UniProtKB-KW"/>
</dbReference>
<gene>
    <name evidence="8" type="ORF">GSLYS_00000907001</name>
</gene>
<dbReference type="EMBL" id="CAXITT010000008">
    <property type="protein sequence ID" value="CAL1526730.1"/>
    <property type="molecule type" value="Genomic_DNA"/>
</dbReference>